<dbReference type="SUPFAM" id="SSF54001">
    <property type="entry name" value="Cysteine proteinases"/>
    <property type="match status" value="1"/>
</dbReference>
<dbReference type="InterPro" id="IPR038765">
    <property type="entry name" value="Papain-like_cys_pep_sf"/>
</dbReference>
<dbReference type="Gene3D" id="3.90.70.10">
    <property type="entry name" value="Cysteine proteinases"/>
    <property type="match status" value="1"/>
</dbReference>
<dbReference type="GO" id="GO:0005829">
    <property type="term" value="C:cytosol"/>
    <property type="evidence" value="ECO:0007669"/>
    <property type="project" value="TreeGrafter"/>
</dbReference>
<dbReference type="Proteomes" id="UP000887564">
    <property type="component" value="Unplaced"/>
</dbReference>
<evidence type="ECO:0000313" key="3">
    <source>
        <dbReference type="Proteomes" id="UP000887564"/>
    </source>
</evidence>
<dbReference type="Pfam" id="PF00443">
    <property type="entry name" value="UCH"/>
    <property type="match status" value="1"/>
</dbReference>
<accession>A0A914RVI2</accession>
<dbReference type="WBParaSite" id="PEQ_0001024201-mRNA-1">
    <property type="protein sequence ID" value="PEQ_0001024201-mRNA-1"/>
    <property type="gene ID" value="PEQ_0001024201"/>
</dbReference>
<dbReference type="GO" id="GO:0005634">
    <property type="term" value="C:nucleus"/>
    <property type="evidence" value="ECO:0007669"/>
    <property type="project" value="TreeGrafter"/>
</dbReference>
<organism evidence="3 4">
    <name type="scientific">Parascaris equorum</name>
    <name type="common">Equine roundworm</name>
    <dbReference type="NCBI Taxonomy" id="6256"/>
    <lineage>
        <taxon>Eukaryota</taxon>
        <taxon>Metazoa</taxon>
        <taxon>Ecdysozoa</taxon>
        <taxon>Nematoda</taxon>
        <taxon>Chromadorea</taxon>
        <taxon>Rhabditida</taxon>
        <taxon>Spirurina</taxon>
        <taxon>Ascaridomorpha</taxon>
        <taxon>Ascaridoidea</taxon>
        <taxon>Ascarididae</taxon>
        <taxon>Parascaris</taxon>
    </lineage>
</organism>
<reference evidence="4" key="1">
    <citation type="submission" date="2022-11" db="UniProtKB">
        <authorList>
            <consortium name="WormBaseParasite"/>
        </authorList>
    </citation>
    <scope>IDENTIFICATION</scope>
</reference>
<keyword evidence="3" id="KW-1185">Reference proteome</keyword>
<dbReference type="PANTHER" id="PTHR24006">
    <property type="entry name" value="UBIQUITIN CARBOXYL-TERMINAL HYDROLASE"/>
    <property type="match status" value="1"/>
</dbReference>
<evidence type="ECO:0000256" key="1">
    <source>
        <dbReference type="ARBA" id="ARBA00009085"/>
    </source>
</evidence>
<dbReference type="AlphaFoldDB" id="A0A914RVI2"/>
<dbReference type="InterPro" id="IPR050164">
    <property type="entry name" value="Peptidase_C19"/>
</dbReference>
<dbReference type="PROSITE" id="PS50235">
    <property type="entry name" value="USP_3"/>
    <property type="match status" value="1"/>
</dbReference>
<dbReference type="PANTHER" id="PTHR24006:SF925">
    <property type="entry name" value="UBIQUITINYL HYDROLASE 1"/>
    <property type="match status" value="1"/>
</dbReference>
<dbReference type="InterPro" id="IPR001394">
    <property type="entry name" value="Peptidase_C19_UCH"/>
</dbReference>
<proteinExistence type="inferred from homology"/>
<comment type="similarity">
    <text evidence="1">Belongs to the peptidase C19 family.</text>
</comment>
<dbReference type="GO" id="GO:0016579">
    <property type="term" value="P:protein deubiquitination"/>
    <property type="evidence" value="ECO:0007669"/>
    <property type="project" value="InterPro"/>
</dbReference>
<dbReference type="GO" id="GO:0004843">
    <property type="term" value="F:cysteine-type deubiquitinase activity"/>
    <property type="evidence" value="ECO:0007669"/>
    <property type="project" value="InterPro"/>
</dbReference>
<evidence type="ECO:0000259" key="2">
    <source>
        <dbReference type="PROSITE" id="PS50235"/>
    </source>
</evidence>
<sequence>MLKAVQSIFAHLLGSELQYYTPRFFWNHFRFYGQAVNVREQQDALEFYNALFDSIDEGLKKIGEAPICEKLFGGTFADQKICKDCPHRYLREEPFTSISVDIRSHNNLLDSLKEYVKGDLLNNDNAYLCEECNKKVYVFLFISLNDKRWRKNIAI</sequence>
<name>A0A914RVI2_PAREQ</name>
<feature type="domain" description="USP" evidence="2">
    <location>
        <begin position="1"/>
        <end position="155"/>
    </location>
</feature>
<dbReference type="GO" id="GO:0016477">
    <property type="term" value="P:cell migration"/>
    <property type="evidence" value="ECO:0007669"/>
    <property type="project" value="TreeGrafter"/>
</dbReference>
<protein>
    <submittedName>
        <fullName evidence="4">USP domain-containing protein</fullName>
    </submittedName>
</protein>
<evidence type="ECO:0000313" key="4">
    <source>
        <dbReference type="WBParaSite" id="PEQ_0001024201-mRNA-1"/>
    </source>
</evidence>
<dbReference type="InterPro" id="IPR028889">
    <property type="entry name" value="USP"/>
</dbReference>